<keyword evidence="3" id="KW-1185">Reference proteome</keyword>
<evidence type="ECO:0000313" key="3">
    <source>
        <dbReference type="Proteomes" id="UP001437256"/>
    </source>
</evidence>
<feature type="compositionally biased region" description="Basic and acidic residues" evidence="1">
    <location>
        <begin position="1"/>
        <end position="21"/>
    </location>
</feature>
<accession>A0ABR3AF09</accession>
<gene>
    <name evidence="2" type="ORF">AAF712_000239</name>
</gene>
<feature type="compositionally biased region" description="Polar residues" evidence="1">
    <location>
        <begin position="80"/>
        <end position="101"/>
    </location>
</feature>
<evidence type="ECO:0000256" key="1">
    <source>
        <dbReference type="SAM" id="MobiDB-lite"/>
    </source>
</evidence>
<dbReference type="Proteomes" id="UP001437256">
    <property type="component" value="Unassembled WGS sequence"/>
</dbReference>
<reference evidence="2 3" key="1">
    <citation type="submission" date="2024-05" db="EMBL/GenBank/DDBJ databases">
        <title>A draft genome resource for the thread blight pathogen Marasmius tenuissimus strain MS-2.</title>
        <authorList>
            <person name="Yulfo-Soto G.E."/>
            <person name="Baruah I.K."/>
            <person name="Amoako-Attah I."/>
            <person name="Bukari Y."/>
            <person name="Meinhardt L.W."/>
            <person name="Bailey B.A."/>
            <person name="Cohen S.P."/>
        </authorList>
    </citation>
    <scope>NUCLEOTIDE SEQUENCE [LARGE SCALE GENOMIC DNA]</scope>
    <source>
        <strain evidence="2 3">MS-2</strain>
    </source>
</reference>
<proteinExistence type="predicted"/>
<dbReference type="EMBL" id="JBBXMP010000001">
    <property type="protein sequence ID" value="KAL0072476.1"/>
    <property type="molecule type" value="Genomic_DNA"/>
</dbReference>
<feature type="compositionally biased region" description="Basic and acidic residues" evidence="1">
    <location>
        <begin position="188"/>
        <end position="202"/>
    </location>
</feature>
<organism evidence="2 3">
    <name type="scientific">Marasmius tenuissimus</name>
    <dbReference type="NCBI Taxonomy" id="585030"/>
    <lineage>
        <taxon>Eukaryota</taxon>
        <taxon>Fungi</taxon>
        <taxon>Dikarya</taxon>
        <taxon>Basidiomycota</taxon>
        <taxon>Agaricomycotina</taxon>
        <taxon>Agaricomycetes</taxon>
        <taxon>Agaricomycetidae</taxon>
        <taxon>Agaricales</taxon>
        <taxon>Marasmiineae</taxon>
        <taxon>Marasmiaceae</taxon>
        <taxon>Marasmius</taxon>
    </lineage>
</organism>
<name>A0ABR3AF09_9AGAR</name>
<protein>
    <submittedName>
        <fullName evidence="2">Uncharacterized protein</fullName>
    </submittedName>
</protein>
<feature type="compositionally biased region" description="Polar residues" evidence="1">
    <location>
        <begin position="28"/>
        <end position="37"/>
    </location>
</feature>
<comment type="caution">
    <text evidence="2">The sequence shown here is derived from an EMBL/GenBank/DDBJ whole genome shotgun (WGS) entry which is preliminary data.</text>
</comment>
<sequence length="212" mass="22853">MRAIVRRDNPTHSGEPTHQDLSEVIQAPETSHSSSPSPIEAVPEEESRDTLEFSPLPDASSPGPEIAIDSVISEPVVEATENSSGSVETVQEATAQPTDTKSPVIDTPPPPSPQESAARKALETAQVQQAARLLQKFQGKTKRTAPTQPSPSKIARTPKSSQPFLEVQKSEETDASAHSTEAAQSHSESVEQKTESEPERQGRLKKFIGGWF</sequence>
<evidence type="ECO:0000313" key="2">
    <source>
        <dbReference type="EMBL" id="KAL0072476.1"/>
    </source>
</evidence>
<feature type="region of interest" description="Disordered" evidence="1">
    <location>
        <begin position="1"/>
        <end position="212"/>
    </location>
</feature>
<feature type="compositionally biased region" description="Polar residues" evidence="1">
    <location>
        <begin position="176"/>
        <end position="187"/>
    </location>
</feature>